<reference evidence="1 2" key="1">
    <citation type="submission" date="2020-02" db="EMBL/GenBank/DDBJ databases">
        <authorList>
            <person name="Brisse S."/>
        </authorList>
    </citation>
    <scope>NUCLEOTIDE SEQUENCE [LARGE SCALE GENOMIC DNA]</scope>
    <source>
        <strain evidence="1">CIP107547</strain>
    </source>
</reference>
<dbReference type="Proteomes" id="UP000480222">
    <property type="component" value="Unassembled WGS sequence"/>
</dbReference>
<proteinExistence type="predicted"/>
<evidence type="ECO:0000313" key="1">
    <source>
        <dbReference type="EMBL" id="CAB0594080.1"/>
    </source>
</evidence>
<protein>
    <submittedName>
        <fullName evidence="1">Uncharacterized protein</fullName>
    </submittedName>
</protein>
<organism evidence="1 2">
    <name type="scientific">Corynebacterium diphtheriae</name>
    <dbReference type="NCBI Taxonomy" id="1717"/>
    <lineage>
        <taxon>Bacteria</taxon>
        <taxon>Bacillati</taxon>
        <taxon>Actinomycetota</taxon>
        <taxon>Actinomycetes</taxon>
        <taxon>Mycobacteriales</taxon>
        <taxon>Corynebacteriaceae</taxon>
        <taxon>Corynebacterium</taxon>
    </lineage>
</organism>
<gene>
    <name evidence="1" type="ORF">CIP107547_00902</name>
</gene>
<dbReference type="EMBL" id="CADDAV010000010">
    <property type="protein sequence ID" value="CAB0594080.1"/>
    <property type="molecule type" value="Genomic_DNA"/>
</dbReference>
<accession>A0A811G1Z3</accession>
<evidence type="ECO:0000313" key="2">
    <source>
        <dbReference type="Proteomes" id="UP000480222"/>
    </source>
</evidence>
<dbReference type="AlphaFoldDB" id="A0A811G1Z3"/>
<sequence>MTDMKDILGDLITEYGACFKAETFNWAEGVPRSGAGPTMWTVVGGRVIIQRTEPADFSPNDARRFAQALMRMADIAEGKEPQQ</sequence>
<name>A0A811G1Z3_CORDP</name>
<comment type="caution">
    <text evidence="1">The sequence shown here is derived from an EMBL/GenBank/DDBJ whole genome shotgun (WGS) entry which is preliminary data.</text>
</comment>